<evidence type="ECO:0000256" key="1">
    <source>
        <dbReference type="SAM" id="Phobius"/>
    </source>
</evidence>
<dbReference type="EMBL" id="JAVIDA010000019">
    <property type="protein sequence ID" value="MDQ9072368.1"/>
    <property type="molecule type" value="Genomic_DNA"/>
</dbReference>
<keyword evidence="1" id="KW-1133">Transmembrane helix</keyword>
<reference evidence="2" key="1">
    <citation type="submission" date="2023-08" db="EMBL/GenBank/DDBJ databases">
        <title>Emergence of clinically-relevant ST2 carbapenem-resistant Acinetobacter baumannii strains in hospital sewages in Zhejiang, East of China.</title>
        <authorList>
            <person name="Kaichao C."/>
            <person name="Zhang R."/>
        </authorList>
    </citation>
    <scope>NUCLEOTIDE SEQUENCE</scope>
    <source>
        <strain evidence="2">M-SY-60</strain>
    </source>
</reference>
<dbReference type="GeneID" id="84211854"/>
<evidence type="ECO:0000313" key="2">
    <source>
        <dbReference type="EMBL" id="MDQ9072368.1"/>
    </source>
</evidence>
<dbReference type="NCBIfam" id="NF033493">
    <property type="entry name" value="MetS_like_NSS"/>
    <property type="match status" value="1"/>
</dbReference>
<proteinExistence type="predicted"/>
<gene>
    <name evidence="2" type="ORF">RFH51_12985</name>
</gene>
<sequence>MNNSALYMMILSMVLLWGGLLWSVIHLIRHPEATDVDD</sequence>
<dbReference type="RefSeq" id="WP_004858668.1">
    <property type="nucleotide sequence ID" value="NZ_BBLI01000027.1"/>
</dbReference>
<keyword evidence="1" id="KW-0812">Transmembrane</keyword>
<dbReference type="Proteomes" id="UP001243195">
    <property type="component" value="Unassembled WGS sequence"/>
</dbReference>
<dbReference type="InterPro" id="IPR031596">
    <property type="entry name" value="MaAIMP_sms"/>
</dbReference>
<accession>A0AAW8JJC4</accession>
<protein>
    <submittedName>
        <fullName evidence="2">Methionine/alanine import family NSS transporter small subunit</fullName>
    </submittedName>
</protein>
<dbReference type="AlphaFoldDB" id="A0AAW8JJC4"/>
<feature type="transmembrane region" description="Helical" evidence="1">
    <location>
        <begin position="6"/>
        <end position="28"/>
    </location>
</feature>
<dbReference type="Pfam" id="PF16951">
    <property type="entry name" value="MaAIMP_sms"/>
    <property type="match status" value="1"/>
</dbReference>
<name>A0AAW8JJC4_9GAMM</name>
<keyword evidence="1" id="KW-0472">Membrane</keyword>
<evidence type="ECO:0000313" key="3">
    <source>
        <dbReference type="Proteomes" id="UP001243195"/>
    </source>
</evidence>
<organism evidence="2 3">
    <name type="scientific">Acinetobacter gerneri</name>
    <dbReference type="NCBI Taxonomy" id="202952"/>
    <lineage>
        <taxon>Bacteria</taxon>
        <taxon>Pseudomonadati</taxon>
        <taxon>Pseudomonadota</taxon>
        <taxon>Gammaproteobacteria</taxon>
        <taxon>Moraxellales</taxon>
        <taxon>Moraxellaceae</taxon>
        <taxon>Acinetobacter</taxon>
    </lineage>
</organism>
<comment type="caution">
    <text evidence="2">The sequence shown here is derived from an EMBL/GenBank/DDBJ whole genome shotgun (WGS) entry which is preliminary data.</text>
</comment>